<accession>A0ABD2PWX8</accession>
<name>A0ABD2PWX8_9PLAT</name>
<gene>
    <name evidence="2" type="ORF">Ciccas_010130</name>
</gene>
<protein>
    <submittedName>
        <fullName evidence="2">Uncharacterized protein</fullName>
    </submittedName>
</protein>
<evidence type="ECO:0000256" key="1">
    <source>
        <dbReference type="SAM" id="MobiDB-lite"/>
    </source>
</evidence>
<feature type="region of interest" description="Disordered" evidence="1">
    <location>
        <begin position="1"/>
        <end position="40"/>
    </location>
</feature>
<sequence>MLDCQEREEAKSEKPIRVKKRDVSEGRLSPRRESQVPQREENAIFTHPVAPLSVAWPRKNAQTAPKIGRSKSMMSNLKSSKMFPVYADAKRLYTIL</sequence>
<dbReference type="AlphaFoldDB" id="A0ABD2PWX8"/>
<dbReference type="EMBL" id="JBJKFK010002313">
    <property type="protein sequence ID" value="KAL3311292.1"/>
    <property type="molecule type" value="Genomic_DNA"/>
</dbReference>
<evidence type="ECO:0000313" key="3">
    <source>
        <dbReference type="Proteomes" id="UP001626550"/>
    </source>
</evidence>
<dbReference type="Proteomes" id="UP001626550">
    <property type="component" value="Unassembled WGS sequence"/>
</dbReference>
<organism evidence="2 3">
    <name type="scientific">Cichlidogyrus casuarinus</name>
    <dbReference type="NCBI Taxonomy" id="1844966"/>
    <lineage>
        <taxon>Eukaryota</taxon>
        <taxon>Metazoa</taxon>
        <taxon>Spiralia</taxon>
        <taxon>Lophotrochozoa</taxon>
        <taxon>Platyhelminthes</taxon>
        <taxon>Monogenea</taxon>
        <taxon>Monopisthocotylea</taxon>
        <taxon>Dactylogyridea</taxon>
        <taxon>Ancyrocephalidae</taxon>
        <taxon>Cichlidogyrus</taxon>
    </lineage>
</organism>
<proteinExistence type="predicted"/>
<evidence type="ECO:0000313" key="2">
    <source>
        <dbReference type="EMBL" id="KAL3311292.1"/>
    </source>
</evidence>
<reference evidence="2 3" key="1">
    <citation type="submission" date="2024-11" db="EMBL/GenBank/DDBJ databases">
        <title>Adaptive evolution of stress response genes in parasites aligns with host niche diversity.</title>
        <authorList>
            <person name="Hahn C."/>
            <person name="Resl P."/>
        </authorList>
    </citation>
    <scope>NUCLEOTIDE SEQUENCE [LARGE SCALE GENOMIC DNA]</scope>
    <source>
        <strain evidence="2">EGGRZ-B1_66</strain>
        <tissue evidence="2">Body</tissue>
    </source>
</reference>
<keyword evidence="3" id="KW-1185">Reference proteome</keyword>
<comment type="caution">
    <text evidence="2">The sequence shown here is derived from an EMBL/GenBank/DDBJ whole genome shotgun (WGS) entry which is preliminary data.</text>
</comment>